<reference evidence="1 2" key="2">
    <citation type="journal article" date="2020" name="Cell Rep.">
        <title>Acquisition and Adaptation of Ultra-small Parasitic Reduced Genome Bacteria to Mammalian Hosts.</title>
        <authorList>
            <person name="McLean J.S."/>
            <person name="Bor B."/>
            <person name="Kerns K.A."/>
            <person name="Liu Q."/>
            <person name="To T.T."/>
            <person name="Solden L."/>
            <person name="Hendrickson E.L."/>
            <person name="Wrighton K."/>
            <person name="Shi W."/>
            <person name="He X."/>
        </authorList>
    </citation>
    <scope>NUCLEOTIDE SEQUENCE [LARGE SCALE GENOMIC DNA]</scope>
    <source>
        <strain evidence="1 2">TM7_KMM_G3_1_HOT_351</strain>
    </source>
</reference>
<reference evidence="1 2" key="1">
    <citation type="journal article" date="2018" name="bioRxiv">
        <title>Evidence of independent acquisition and adaption of ultra-small bacteria to human hosts across the highly diverse yet reduced genomes of the phylum Saccharibacteria.</title>
        <authorList>
            <person name="McLean J.S."/>
            <person name="Bor B."/>
            <person name="To T.T."/>
            <person name="Liu Q."/>
            <person name="Kearns K.A."/>
            <person name="Solden L.M."/>
            <person name="Wrighton K.C."/>
            <person name="He X."/>
            <person name="Shi W."/>
        </authorList>
    </citation>
    <scope>NUCLEOTIDE SEQUENCE [LARGE SCALE GENOMIC DNA]</scope>
    <source>
        <strain evidence="1 2">TM7_KMM_G3_1_HOT_351</strain>
    </source>
</reference>
<dbReference type="EMBL" id="PRLL01000008">
    <property type="protein sequence ID" value="RYC73579.1"/>
    <property type="molecule type" value="Genomic_DNA"/>
</dbReference>
<gene>
    <name evidence="1" type="ORF">G3KMM_00334</name>
</gene>
<name>A0ABY0FJZ2_9BACT</name>
<dbReference type="Proteomes" id="UP001191004">
    <property type="component" value="Unassembled WGS sequence"/>
</dbReference>
<keyword evidence="2" id="KW-1185">Reference proteome</keyword>
<evidence type="ECO:0000313" key="2">
    <source>
        <dbReference type="Proteomes" id="UP001191004"/>
    </source>
</evidence>
<organism evidence="1 2">
    <name type="scientific">Candidatus Nanosyncoccus nanoralicus</name>
    <dbReference type="NCBI Taxonomy" id="2171996"/>
    <lineage>
        <taxon>Bacteria</taxon>
        <taxon>Candidatus Saccharimonadota</taxon>
        <taxon>Candidatus Nanosyncoccalia</taxon>
        <taxon>Candidatus Nanosyncoccales</taxon>
        <taxon>Candidatus Nanosyncoccaceae</taxon>
        <taxon>Candidatus Nanosyncoccus</taxon>
    </lineage>
</organism>
<comment type="caution">
    <text evidence="1">The sequence shown here is derived from an EMBL/GenBank/DDBJ whole genome shotgun (WGS) entry which is preliminary data.</text>
</comment>
<evidence type="ECO:0000313" key="1">
    <source>
        <dbReference type="EMBL" id="RYC73579.1"/>
    </source>
</evidence>
<proteinExistence type="predicted"/>
<accession>A0ABY0FJZ2</accession>
<sequence length="41" mass="4650">MWLDFILNWDMGELLVNNAAKAAEFDLAYCVWGGGVNIFKN</sequence>
<protein>
    <submittedName>
        <fullName evidence="1">Uncharacterized protein</fullName>
    </submittedName>
</protein>